<evidence type="ECO:0000313" key="1">
    <source>
        <dbReference type="EMBL" id="MDR6724315.1"/>
    </source>
</evidence>
<organism evidence="1 2">
    <name type="scientific">Paenibacillus amylolyticus</name>
    <dbReference type="NCBI Taxonomy" id="1451"/>
    <lineage>
        <taxon>Bacteria</taxon>
        <taxon>Bacillati</taxon>
        <taxon>Bacillota</taxon>
        <taxon>Bacilli</taxon>
        <taxon>Bacillales</taxon>
        <taxon>Paenibacillaceae</taxon>
        <taxon>Paenibacillus</taxon>
    </lineage>
</organism>
<dbReference type="Proteomes" id="UP001254832">
    <property type="component" value="Unassembled WGS sequence"/>
</dbReference>
<dbReference type="EMBL" id="JAVDTR010000007">
    <property type="protein sequence ID" value="MDR6724315.1"/>
    <property type="molecule type" value="Genomic_DNA"/>
</dbReference>
<sequence length="189" mass="21429">MSMDPELDVTEASLHHNLNGSDSKVTSMDTTTLASADQEELLSDQPAQLWRRRKLELMSWTERDKHTVIPKRTTLWNGVEVDVELAEALTLLQHAGIATEFSCAGVSPLDEPIDHSLYAYVTLVKSEAADRFVQYAIQNMRHRLLVTLETGSGRYDLSSFFIGHNRSFCWWMQQCAAHFNKETNHSSTT</sequence>
<evidence type="ECO:0000313" key="2">
    <source>
        <dbReference type="Proteomes" id="UP001254832"/>
    </source>
</evidence>
<dbReference type="RefSeq" id="WP_310140429.1">
    <property type="nucleotide sequence ID" value="NZ_JAVDTR010000007.1"/>
</dbReference>
<protein>
    <submittedName>
        <fullName evidence="1">Uncharacterized protein</fullName>
    </submittedName>
</protein>
<reference evidence="1" key="1">
    <citation type="submission" date="2023-07" db="EMBL/GenBank/DDBJ databases">
        <title>Sorghum-associated microbial communities from plants grown in Nebraska, USA.</title>
        <authorList>
            <person name="Schachtman D."/>
        </authorList>
    </citation>
    <scope>NUCLEOTIDE SEQUENCE</scope>
    <source>
        <strain evidence="1">BE80</strain>
    </source>
</reference>
<dbReference type="AlphaFoldDB" id="A0AAP5H2Y8"/>
<accession>A0AAP5H2Y8</accession>
<gene>
    <name evidence="1" type="ORF">J2W91_002783</name>
</gene>
<proteinExistence type="predicted"/>
<comment type="caution">
    <text evidence="1">The sequence shown here is derived from an EMBL/GenBank/DDBJ whole genome shotgun (WGS) entry which is preliminary data.</text>
</comment>
<name>A0AAP5H2Y8_PAEAM</name>